<dbReference type="Pfam" id="PF00187">
    <property type="entry name" value="Chitin_bind_1"/>
    <property type="match status" value="1"/>
</dbReference>
<evidence type="ECO:0000259" key="15">
    <source>
        <dbReference type="PROSITE" id="PS50941"/>
    </source>
</evidence>
<comment type="similarity">
    <text evidence="3">Belongs to the glycosyl hydrolase 18 family. Chitinase class V subfamily.</text>
</comment>
<dbReference type="GO" id="GO:0008061">
    <property type="term" value="F:chitin binding"/>
    <property type="evidence" value="ECO:0007669"/>
    <property type="project" value="UniProtKB-UniRule"/>
</dbReference>
<dbReference type="InterPro" id="IPR001579">
    <property type="entry name" value="Glyco_hydro_18_chit_AS"/>
</dbReference>
<dbReference type="EMBL" id="GL629735">
    <property type="protein sequence ID" value="EFX05996.1"/>
    <property type="molecule type" value="Genomic_DNA"/>
</dbReference>
<dbReference type="SUPFAM" id="SSF57016">
    <property type="entry name" value="Plant lectins/antimicrobial peptides"/>
    <property type="match status" value="1"/>
</dbReference>
<dbReference type="PANTHER" id="PTHR11177:SF333">
    <property type="entry name" value="CHITINASE"/>
    <property type="match status" value="1"/>
</dbReference>
<dbReference type="PROSITE" id="PS00026">
    <property type="entry name" value="CHIT_BIND_I_1"/>
    <property type="match status" value="1"/>
</dbReference>
<feature type="signal peptide" evidence="14">
    <location>
        <begin position="1"/>
        <end position="19"/>
    </location>
</feature>
<evidence type="ECO:0000256" key="1">
    <source>
        <dbReference type="ARBA" id="ARBA00000822"/>
    </source>
</evidence>
<evidence type="ECO:0000256" key="3">
    <source>
        <dbReference type="ARBA" id="ARBA00008682"/>
    </source>
</evidence>
<comment type="catalytic activity">
    <reaction evidence="1">
        <text>Random endo-hydrolysis of N-acetyl-beta-D-glucosaminide (1-&gt;4)-beta-linkages in chitin and chitodextrins.</text>
        <dbReference type="EC" id="3.2.1.14"/>
    </reaction>
</comment>
<comment type="subcellular location">
    <subcellularLocation>
        <location evidence="2">Secreted</location>
    </subcellularLocation>
</comment>
<dbReference type="InterPro" id="IPR001002">
    <property type="entry name" value="Chitin-bd_1"/>
</dbReference>
<dbReference type="InParanoid" id="F0XAQ2"/>
<evidence type="ECO:0000256" key="4">
    <source>
        <dbReference type="ARBA" id="ARBA00012729"/>
    </source>
</evidence>
<dbReference type="InterPro" id="IPR018371">
    <property type="entry name" value="Chitin-binding_1_CS"/>
</dbReference>
<dbReference type="InterPro" id="IPR050314">
    <property type="entry name" value="Glycosyl_Hydrlase_18"/>
</dbReference>
<dbReference type="Gene3D" id="3.10.50.10">
    <property type="match status" value="1"/>
</dbReference>
<dbReference type="Proteomes" id="UP000007796">
    <property type="component" value="Unassembled WGS sequence"/>
</dbReference>
<gene>
    <name evidence="17" type="ORF">CMQ_4065</name>
</gene>
<dbReference type="PANTHER" id="PTHR11177">
    <property type="entry name" value="CHITINASE"/>
    <property type="match status" value="1"/>
</dbReference>
<dbReference type="InterPro" id="IPR011583">
    <property type="entry name" value="Chitinase_II/V-like_cat"/>
</dbReference>
<name>F0XAQ2_GROCL</name>
<proteinExistence type="inferred from homology"/>
<keyword evidence="7 13" id="KW-0378">Hydrolase</keyword>
<dbReference type="Gene3D" id="3.20.20.80">
    <property type="entry name" value="Glycosidases"/>
    <property type="match status" value="1"/>
</dbReference>
<evidence type="ECO:0000313" key="18">
    <source>
        <dbReference type="Proteomes" id="UP000007796"/>
    </source>
</evidence>
<sequence>MAVLRSLFLLQGIFTGIFAASFVQQATEDASTSDYTCTATRGCDIGCCGPLNATGGGVCGAGPDYCGDKCTSQCSWKSECDPGWGLQWSNASTCPLNVCCSKYGFCGTTSDFCGSAVVSSPQCSGNKVLTAGRLATTRAGTASVHVAVTMSASQIPLGYYTHINFAFALIDPTTFHVVAMDSDTASHYDAVTALKAEQPGLEVWIAVGGWAMNDPGAYRTAFSDVAKSETNQDAFFESLIMFMLTHGFDGVDIDWEYPVADDRGGTEADFDNYVNMLKRLRTRMNGSGHQFGLSITLPSSYWYLRGFDIVNLEPYVDWFNMMTYDIHGVWDSTVQSIGSFAYAHTNLTEISTGLELLWRNNINPERVNMGLGFYGRSFTMADPSCMTAGCPFTSGANGGECTGTPGVLSAAEIVKIIAAGATVTFDPVAAVKIVTWDTNQWVSWDDAETLKLKQNFANERCLGGYVVLFEGRPRIRNKLTRQNDGVGD</sequence>
<protein>
    <recommendedName>
        <fullName evidence="4">chitinase</fullName>
        <ecNumber evidence="4">3.2.1.14</ecNumber>
    </recommendedName>
</protein>
<evidence type="ECO:0000313" key="17">
    <source>
        <dbReference type="EMBL" id="EFX05996.1"/>
    </source>
</evidence>
<evidence type="ECO:0000256" key="7">
    <source>
        <dbReference type="ARBA" id="ARBA00022801"/>
    </source>
</evidence>
<evidence type="ECO:0000259" key="16">
    <source>
        <dbReference type="PROSITE" id="PS51910"/>
    </source>
</evidence>
<accession>F0XAQ2</accession>
<dbReference type="GeneID" id="25977235"/>
<keyword evidence="6 12" id="KW-0147">Chitin-binding</keyword>
<comment type="caution">
    <text evidence="12">Lacks conserved residue(s) required for the propagation of feature annotation.</text>
</comment>
<dbReference type="Pfam" id="PF00704">
    <property type="entry name" value="Glyco_hydro_18"/>
    <property type="match status" value="1"/>
</dbReference>
<dbReference type="InterPro" id="IPR001223">
    <property type="entry name" value="Glyco_hydro18_cat"/>
</dbReference>
<dbReference type="SUPFAM" id="SSF51445">
    <property type="entry name" value="(Trans)glycosidases"/>
    <property type="match status" value="1"/>
</dbReference>
<dbReference type="SUPFAM" id="SSF54556">
    <property type="entry name" value="Chitinase insertion domain"/>
    <property type="match status" value="1"/>
</dbReference>
<dbReference type="GO" id="GO:0005576">
    <property type="term" value="C:extracellular region"/>
    <property type="evidence" value="ECO:0007669"/>
    <property type="project" value="UniProtKB-SubCell"/>
</dbReference>
<evidence type="ECO:0000256" key="9">
    <source>
        <dbReference type="ARBA" id="ARBA00023277"/>
    </source>
</evidence>
<feature type="domain" description="GH18" evidence="16">
    <location>
        <begin position="140"/>
        <end position="488"/>
    </location>
</feature>
<keyword evidence="12" id="KW-1015">Disulfide bond</keyword>
<dbReference type="HOGENOM" id="CLU_002833_2_4_1"/>
<dbReference type="SMART" id="SM00270">
    <property type="entry name" value="ChtBD1"/>
    <property type="match status" value="2"/>
</dbReference>
<dbReference type="GO" id="GO:0008843">
    <property type="term" value="F:endochitinase activity"/>
    <property type="evidence" value="ECO:0007669"/>
    <property type="project" value="UniProtKB-EC"/>
</dbReference>
<feature type="chain" id="PRO_5003263822" description="chitinase" evidence="14">
    <location>
        <begin position="20"/>
        <end position="488"/>
    </location>
</feature>
<evidence type="ECO:0000256" key="8">
    <source>
        <dbReference type="ARBA" id="ARBA00023024"/>
    </source>
</evidence>
<dbReference type="RefSeq" id="XP_014175478.1">
    <property type="nucleotide sequence ID" value="XM_014320003.1"/>
</dbReference>
<evidence type="ECO:0000256" key="10">
    <source>
        <dbReference type="ARBA" id="ARBA00023295"/>
    </source>
</evidence>
<keyword evidence="11" id="KW-0624">Polysaccharide degradation</keyword>
<dbReference type="OrthoDB" id="73875at2759"/>
<keyword evidence="18" id="KW-1185">Reference proteome</keyword>
<evidence type="ECO:0000256" key="12">
    <source>
        <dbReference type="PROSITE-ProRule" id="PRU00261"/>
    </source>
</evidence>
<dbReference type="InterPro" id="IPR029070">
    <property type="entry name" value="Chitinase_insertion_sf"/>
</dbReference>
<dbReference type="PROSITE" id="PS51910">
    <property type="entry name" value="GH18_2"/>
    <property type="match status" value="1"/>
</dbReference>
<evidence type="ECO:0000256" key="2">
    <source>
        <dbReference type="ARBA" id="ARBA00004613"/>
    </source>
</evidence>
<reference evidence="17 18" key="1">
    <citation type="journal article" date="2011" name="Proc. Natl. Acad. Sci. U.S.A.">
        <title>Genome and transcriptome analyses of the mountain pine beetle-fungal symbiont Grosmannia clavigera, a lodgepole pine pathogen.</title>
        <authorList>
            <person name="DiGuistini S."/>
            <person name="Wang Y."/>
            <person name="Liao N.Y."/>
            <person name="Taylor G."/>
            <person name="Tanguay P."/>
            <person name="Feau N."/>
            <person name="Henrissat B."/>
            <person name="Chan S.K."/>
            <person name="Hesse-Orce U."/>
            <person name="Alamouti S.M."/>
            <person name="Tsui C.K.M."/>
            <person name="Docking R.T."/>
            <person name="Levasseur A."/>
            <person name="Haridas S."/>
            <person name="Robertson G."/>
            <person name="Birol I."/>
            <person name="Holt R.A."/>
            <person name="Marra M.A."/>
            <person name="Hamelin R.C."/>
            <person name="Hirst M."/>
            <person name="Jones S.J.M."/>
            <person name="Bohlmann J."/>
            <person name="Breuil C."/>
        </authorList>
    </citation>
    <scope>NUCLEOTIDE SEQUENCE [LARGE SCALE GENOMIC DNA]</scope>
    <source>
        <strain evidence="18">kw1407 / UAMH 11150</strain>
    </source>
</reference>
<evidence type="ECO:0000256" key="5">
    <source>
        <dbReference type="ARBA" id="ARBA00022525"/>
    </source>
</evidence>
<evidence type="ECO:0000256" key="14">
    <source>
        <dbReference type="SAM" id="SignalP"/>
    </source>
</evidence>
<evidence type="ECO:0000256" key="6">
    <source>
        <dbReference type="ARBA" id="ARBA00022669"/>
    </source>
</evidence>
<dbReference type="AlphaFoldDB" id="F0XAQ2"/>
<dbReference type="GO" id="GO:0000272">
    <property type="term" value="P:polysaccharide catabolic process"/>
    <property type="evidence" value="ECO:0007669"/>
    <property type="project" value="UniProtKB-KW"/>
</dbReference>
<evidence type="ECO:0000256" key="11">
    <source>
        <dbReference type="ARBA" id="ARBA00023326"/>
    </source>
</evidence>
<keyword evidence="8" id="KW-0146">Chitin degradation</keyword>
<dbReference type="CDD" id="cd00035">
    <property type="entry name" value="ChtBD1"/>
    <property type="match status" value="1"/>
</dbReference>
<dbReference type="InterPro" id="IPR017853">
    <property type="entry name" value="GH"/>
</dbReference>
<dbReference type="Gene3D" id="3.30.60.10">
    <property type="entry name" value="Endochitinase-like"/>
    <property type="match status" value="1"/>
</dbReference>
<evidence type="ECO:0000256" key="13">
    <source>
        <dbReference type="RuleBase" id="RU000489"/>
    </source>
</evidence>
<dbReference type="InterPro" id="IPR036861">
    <property type="entry name" value="Endochitinase-like_sf"/>
</dbReference>
<organism evidence="18">
    <name type="scientific">Grosmannia clavigera (strain kw1407 / UAMH 11150)</name>
    <name type="common">Blue stain fungus</name>
    <name type="synonym">Graphiocladiella clavigera</name>
    <dbReference type="NCBI Taxonomy" id="655863"/>
    <lineage>
        <taxon>Eukaryota</taxon>
        <taxon>Fungi</taxon>
        <taxon>Dikarya</taxon>
        <taxon>Ascomycota</taxon>
        <taxon>Pezizomycotina</taxon>
        <taxon>Sordariomycetes</taxon>
        <taxon>Sordariomycetidae</taxon>
        <taxon>Ophiostomatales</taxon>
        <taxon>Ophiostomataceae</taxon>
        <taxon>Leptographium</taxon>
    </lineage>
</organism>
<dbReference type="eggNOG" id="KOG2806">
    <property type="taxonomic scope" value="Eukaryota"/>
</dbReference>
<keyword evidence="5" id="KW-0964">Secreted</keyword>
<dbReference type="EC" id="3.2.1.14" evidence="4"/>
<keyword evidence="14" id="KW-0732">Signal</keyword>
<feature type="domain" description="Chitin-binding type-1" evidence="15">
    <location>
        <begin position="77"/>
        <end position="125"/>
    </location>
</feature>
<keyword evidence="9" id="KW-0119">Carbohydrate metabolism</keyword>
<feature type="disulfide bond" evidence="12">
    <location>
        <begin position="94"/>
        <end position="106"/>
    </location>
</feature>
<dbReference type="PROSITE" id="PS01095">
    <property type="entry name" value="GH18_1"/>
    <property type="match status" value="1"/>
</dbReference>
<dbReference type="GO" id="GO:0006032">
    <property type="term" value="P:chitin catabolic process"/>
    <property type="evidence" value="ECO:0007669"/>
    <property type="project" value="UniProtKB-KW"/>
</dbReference>
<keyword evidence="10 13" id="KW-0326">Glycosidase</keyword>
<dbReference type="PROSITE" id="PS50941">
    <property type="entry name" value="CHIT_BIND_I_2"/>
    <property type="match status" value="1"/>
</dbReference>
<feature type="disulfide bond" evidence="12">
    <location>
        <begin position="99"/>
        <end position="113"/>
    </location>
</feature>
<dbReference type="SMART" id="SM00636">
    <property type="entry name" value="Glyco_18"/>
    <property type="match status" value="1"/>
</dbReference>
<dbReference type="STRING" id="655863.F0XAQ2"/>